<feature type="domain" description="Treble clef zinc finger" evidence="2">
    <location>
        <begin position="224"/>
        <end position="273"/>
    </location>
</feature>
<feature type="domain" description="Treble clef zinc finger" evidence="2">
    <location>
        <begin position="302"/>
        <end position="351"/>
    </location>
</feature>
<dbReference type="Pfam" id="PF14311">
    <property type="entry name" value="DUF4379"/>
    <property type="match status" value="4"/>
</dbReference>
<gene>
    <name evidence="3" type="ORF">JKP88DRAFT_241292</name>
</gene>
<name>A0A836CF91_9STRA</name>
<evidence type="ECO:0000313" key="3">
    <source>
        <dbReference type="EMBL" id="KAG5183023.1"/>
    </source>
</evidence>
<keyword evidence="4" id="KW-1185">Reference proteome</keyword>
<proteinExistence type="predicted"/>
<reference evidence="3" key="1">
    <citation type="submission" date="2021-02" db="EMBL/GenBank/DDBJ databases">
        <title>First Annotated Genome of the Yellow-green Alga Tribonema minus.</title>
        <authorList>
            <person name="Mahan K.M."/>
        </authorList>
    </citation>
    <scope>NUCLEOTIDE SEQUENCE</scope>
    <source>
        <strain evidence="3">UTEX B ZZ1240</strain>
    </source>
</reference>
<comment type="caution">
    <text evidence="3">The sequence shown here is derived from an EMBL/GenBank/DDBJ whole genome shotgun (WGS) entry which is preliminary data.</text>
</comment>
<organism evidence="3 4">
    <name type="scientific">Tribonema minus</name>
    <dbReference type="NCBI Taxonomy" id="303371"/>
    <lineage>
        <taxon>Eukaryota</taxon>
        <taxon>Sar</taxon>
        <taxon>Stramenopiles</taxon>
        <taxon>Ochrophyta</taxon>
        <taxon>PX clade</taxon>
        <taxon>Xanthophyceae</taxon>
        <taxon>Tribonematales</taxon>
        <taxon>Tribonemataceae</taxon>
        <taxon>Tribonema</taxon>
    </lineage>
</organism>
<protein>
    <recommendedName>
        <fullName evidence="2">Treble clef zinc finger domain-containing protein</fullName>
    </recommendedName>
</protein>
<evidence type="ECO:0000256" key="1">
    <source>
        <dbReference type="SAM" id="MobiDB-lite"/>
    </source>
</evidence>
<dbReference type="Proteomes" id="UP000664859">
    <property type="component" value="Unassembled WGS sequence"/>
</dbReference>
<sequence length="757" mass="83388">MAQRISSPSGTAKEDVAQLDLDFTKGEALAQAYLGKFMAMAQVPTDAAFASMVLALSPPSTATAAETPIVAAAAESPNVEPPAAKRQKREGGNASTEKGSINMAAFYRISGPSPPSHIPWSAAADGKPSTGKQRAAKRAKAEEMPPEQHLQLFADTTCTTVQTEAYIITIKRAALTAPRLSGDVNRAVHCNRVRGVCGDADCANCFPRSFAAFGDSSKLFCWSNQNTLQPQQVAMASNEKFWFECDGQCRGHQFSLDLSNVTGKNQWCPFCAGSQLCEDVTCSWCFNRSFAAFADSSKVVCWSDKNTLRPYQVASSSGKVIWFTCDGECGHEFSAPLYRISAGRWCPYCAGQQLCEDATCTWCFSRSFAAFTDGEKLSCWSTRNPLRPRQVAIASKVKFWFECDGRCGGHEFVSVLGNVTSKNQWCPFCAGSQLCEDAACSWCFNRSFAAFEDTGKVVCWSDKNKLRPYQVACSSHKDIWFTCGGRCGGHDFQSKLYSISAGRWCPYCAGRQLCEDVSCTWCFNRSFAAFADGKKLACWSARNVLRPRQVAITSKEKFWFKCGGQCLGHEFSLALGDVTCNNQWCPYCPRNRVCGSAGCTWCRAACDICRVEDELRRGPHRTPDGAMCHAHFIRSPHATTQQRAKISLEMHFIASMELQCKDRPGEHKWAEPTSWDCPILPGLAYKPDLMWAFDADAHPDDRFFAKGCATDPEADKDFEYHVVPCRQAAWDARVRAAVEALNIADTEAKGATVYIGH</sequence>
<dbReference type="AlphaFoldDB" id="A0A836CF91"/>
<feature type="domain" description="Treble clef zinc finger" evidence="2">
    <location>
        <begin position="460"/>
        <end position="511"/>
    </location>
</feature>
<feature type="region of interest" description="Disordered" evidence="1">
    <location>
        <begin position="117"/>
        <end position="146"/>
    </location>
</feature>
<evidence type="ECO:0000313" key="4">
    <source>
        <dbReference type="Proteomes" id="UP000664859"/>
    </source>
</evidence>
<feature type="domain" description="Treble clef zinc finger" evidence="2">
    <location>
        <begin position="383"/>
        <end position="431"/>
    </location>
</feature>
<dbReference type="EMBL" id="JAFCMP010000223">
    <property type="protein sequence ID" value="KAG5183023.1"/>
    <property type="molecule type" value="Genomic_DNA"/>
</dbReference>
<feature type="region of interest" description="Disordered" evidence="1">
    <location>
        <begin position="73"/>
        <end position="97"/>
    </location>
</feature>
<accession>A0A836CF91</accession>
<evidence type="ECO:0000259" key="2">
    <source>
        <dbReference type="Pfam" id="PF14311"/>
    </source>
</evidence>
<dbReference type="InterPro" id="IPR025487">
    <property type="entry name" value="DUF4379"/>
</dbReference>